<sequence length="237" mass="26656">MYVDQIFPDQEIYDQTAMHPVPSCPGATYTVVPGDTLFQIAQRFGVTLEALLAVNPQIVNPDLIFPGQVICLPPMTQPSPPCPTGLTYMVTPGETLFDIAQRLGVSVEELLFLNPQITDPNQLQPGELLCIPMPMPQPCPPSMPMPQPCPPPPPMPCPPCPPWEGHFHPVPERPEFSPVPCPPREKERYPSVATGTPLPEPYYPGAFVYASPQVPWEECPYRPRRRRRLCRRRRRLF</sequence>
<dbReference type="SUPFAM" id="SSF54106">
    <property type="entry name" value="LysM domain"/>
    <property type="match status" value="2"/>
</dbReference>
<gene>
    <name evidence="2" type="ORF">G5B42_02180</name>
</gene>
<dbReference type="AlphaFoldDB" id="A0A8J6HW72"/>
<name>A0A8J6HW72_9FIRM</name>
<evidence type="ECO:0000313" key="3">
    <source>
        <dbReference type="Proteomes" id="UP000657177"/>
    </source>
</evidence>
<evidence type="ECO:0000313" key="2">
    <source>
        <dbReference type="EMBL" id="MBA2132357.1"/>
    </source>
</evidence>
<dbReference type="Pfam" id="PF01476">
    <property type="entry name" value="LysM"/>
    <property type="match status" value="2"/>
</dbReference>
<dbReference type="EMBL" id="JAAKDE010000003">
    <property type="protein sequence ID" value="MBA2132357.1"/>
    <property type="molecule type" value="Genomic_DNA"/>
</dbReference>
<organism evidence="2 3">
    <name type="scientific">Capillibacterium thermochitinicola</name>
    <dbReference type="NCBI Taxonomy" id="2699427"/>
    <lineage>
        <taxon>Bacteria</taxon>
        <taxon>Bacillati</taxon>
        <taxon>Bacillota</taxon>
        <taxon>Capillibacterium</taxon>
    </lineage>
</organism>
<dbReference type="InterPro" id="IPR036779">
    <property type="entry name" value="LysM_dom_sf"/>
</dbReference>
<dbReference type="PANTHER" id="PTHR33734">
    <property type="entry name" value="LYSM DOMAIN-CONTAINING GPI-ANCHORED PROTEIN 2"/>
    <property type="match status" value="1"/>
</dbReference>
<feature type="domain" description="LysM" evidence="1">
    <location>
        <begin position="86"/>
        <end position="131"/>
    </location>
</feature>
<dbReference type="InterPro" id="IPR018392">
    <property type="entry name" value="LysM"/>
</dbReference>
<dbReference type="Gene3D" id="3.10.350.10">
    <property type="entry name" value="LysM domain"/>
    <property type="match status" value="2"/>
</dbReference>
<dbReference type="PROSITE" id="PS51782">
    <property type="entry name" value="LYSM"/>
    <property type="match status" value="2"/>
</dbReference>
<reference evidence="2" key="1">
    <citation type="submission" date="2020-06" db="EMBL/GenBank/DDBJ databases">
        <title>Novel chitinolytic bacterium.</title>
        <authorList>
            <person name="Ungkulpasvich U."/>
            <person name="Kosugi A."/>
            <person name="Uke A."/>
        </authorList>
    </citation>
    <scope>NUCLEOTIDE SEQUENCE</scope>
    <source>
        <strain evidence="2">UUS1-1</strain>
    </source>
</reference>
<protein>
    <submittedName>
        <fullName evidence="2">LysM peptidoglycan-binding domain-containing protein</fullName>
    </submittedName>
</protein>
<evidence type="ECO:0000259" key="1">
    <source>
        <dbReference type="PROSITE" id="PS51782"/>
    </source>
</evidence>
<dbReference type="RefSeq" id="WP_181338806.1">
    <property type="nucleotide sequence ID" value="NZ_JAAKDE010000003.1"/>
</dbReference>
<accession>A0A8J6HW72</accession>
<dbReference type="CDD" id="cd00118">
    <property type="entry name" value="LysM"/>
    <property type="match status" value="2"/>
</dbReference>
<dbReference type="GO" id="GO:0008932">
    <property type="term" value="F:lytic endotransglycosylase activity"/>
    <property type="evidence" value="ECO:0007669"/>
    <property type="project" value="TreeGrafter"/>
</dbReference>
<proteinExistence type="predicted"/>
<dbReference type="Proteomes" id="UP000657177">
    <property type="component" value="Unassembled WGS sequence"/>
</dbReference>
<dbReference type="SMART" id="SM00257">
    <property type="entry name" value="LysM"/>
    <property type="match status" value="2"/>
</dbReference>
<comment type="caution">
    <text evidence="2">The sequence shown here is derived from an EMBL/GenBank/DDBJ whole genome shotgun (WGS) entry which is preliminary data.</text>
</comment>
<feature type="domain" description="LysM" evidence="1">
    <location>
        <begin position="27"/>
        <end position="72"/>
    </location>
</feature>
<dbReference type="PANTHER" id="PTHR33734:SF22">
    <property type="entry name" value="MEMBRANE-BOUND LYTIC MUREIN TRANSGLYCOSYLASE D"/>
    <property type="match status" value="1"/>
</dbReference>
<dbReference type="PRINTS" id="PR01217">
    <property type="entry name" value="PRICHEXTENSN"/>
</dbReference>
<keyword evidence="3" id="KW-1185">Reference proteome</keyword>